<keyword evidence="4" id="KW-0472">Membrane</keyword>
<dbReference type="SUPFAM" id="SSF48452">
    <property type="entry name" value="TPR-like"/>
    <property type="match status" value="1"/>
</dbReference>
<accession>A0A1H7SKT4</accession>
<dbReference type="PROSITE" id="PS51257">
    <property type="entry name" value="PROKAR_LIPOPROTEIN"/>
    <property type="match status" value="1"/>
</dbReference>
<dbReference type="InterPro" id="IPR012944">
    <property type="entry name" value="SusD_RagB_dom"/>
</dbReference>
<sequence length="502" mass="57160">MKTKFIKAICCFVALGTISACSNFLDELPKTSLTEEQVFGDEENIQLLISGLYTQWRNTKQDRGGFMFTLGTDEAKQGGQQVQENNVQAALDKYSNALNAPNSSLAEQWNKRWPVVTAAAKAAYYAQSNSLKAQARFIRATINFELAMLWGPIPIIDQENMREARQPLTDVFDFIIKDLEFAAEYLEDTQSDKKIPTKGAALALLGKVYLSAPEETGFRDYERAISYFDQVIPQYALLDNYADLFNTTLNQNSSESIYAFQFINLSPDNNMAQHHAGSRAVADLDGNTYFGGYDLIMPTDYYANDQTNGGVWEPGDTRKLASIRYDFTLPDGRVPTITWTGQQDELGPHTRKFEDIRTQGVQNFWYSGGLIHYLRLADILLCKAECLNELNQTAEAIQLLNTTVRRRAFGGTIPEGYSWEGISREELRERIMDERIRELGFEGWRRMDLIRTGKLVEYVSERNPWAKAEGAIREFHNRYPIPESEIKQNDMINEEDQNPGYN</sequence>
<evidence type="ECO:0000256" key="1">
    <source>
        <dbReference type="ARBA" id="ARBA00004442"/>
    </source>
</evidence>
<dbReference type="Pfam" id="PF07980">
    <property type="entry name" value="SusD_RagB"/>
    <property type="match status" value="1"/>
</dbReference>
<proteinExistence type="inferred from homology"/>
<dbReference type="InterPro" id="IPR033985">
    <property type="entry name" value="SusD-like_N"/>
</dbReference>
<dbReference type="STRING" id="332977.SAMN05421740_10937"/>
<evidence type="ECO:0000256" key="3">
    <source>
        <dbReference type="ARBA" id="ARBA00022729"/>
    </source>
</evidence>
<evidence type="ECO:0000259" key="7">
    <source>
        <dbReference type="Pfam" id="PF07980"/>
    </source>
</evidence>
<evidence type="ECO:0000313" key="10">
    <source>
        <dbReference type="Proteomes" id="UP000198916"/>
    </source>
</evidence>
<reference evidence="10" key="1">
    <citation type="submission" date="2016-10" db="EMBL/GenBank/DDBJ databases">
        <authorList>
            <person name="Varghese N."/>
            <person name="Submissions S."/>
        </authorList>
    </citation>
    <scope>NUCLEOTIDE SEQUENCE [LARGE SCALE GENOMIC DNA]</scope>
    <source>
        <strain evidence="10">Jip14</strain>
    </source>
</reference>
<keyword evidence="3 6" id="KW-0732">Signal</keyword>
<feature type="chain" id="PRO_5011708850" evidence="6">
    <location>
        <begin position="23"/>
        <end position="502"/>
    </location>
</feature>
<protein>
    <submittedName>
        <fullName evidence="9">Starch-binding associating with outer membrane</fullName>
    </submittedName>
</protein>
<evidence type="ECO:0000256" key="6">
    <source>
        <dbReference type="SAM" id="SignalP"/>
    </source>
</evidence>
<dbReference type="InterPro" id="IPR011990">
    <property type="entry name" value="TPR-like_helical_dom_sf"/>
</dbReference>
<dbReference type="Pfam" id="PF14322">
    <property type="entry name" value="SusD-like_3"/>
    <property type="match status" value="1"/>
</dbReference>
<comment type="subcellular location">
    <subcellularLocation>
        <location evidence="1">Cell outer membrane</location>
    </subcellularLocation>
</comment>
<dbReference type="AlphaFoldDB" id="A0A1H7SKT4"/>
<evidence type="ECO:0000256" key="5">
    <source>
        <dbReference type="ARBA" id="ARBA00023237"/>
    </source>
</evidence>
<dbReference type="Gene3D" id="1.25.40.390">
    <property type="match status" value="1"/>
</dbReference>
<evidence type="ECO:0000256" key="4">
    <source>
        <dbReference type="ARBA" id="ARBA00023136"/>
    </source>
</evidence>
<keyword evidence="5" id="KW-0998">Cell outer membrane</keyword>
<evidence type="ECO:0000313" key="9">
    <source>
        <dbReference type="EMBL" id="SEL73078.1"/>
    </source>
</evidence>
<dbReference type="Proteomes" id="UP000198916">
    <property type="component" value="Unassembled WGS sequence"/>
</dbReference>
<gene>
    <name evidence="9" type="ORF">SAMN05421740_10937</name>
</gene>
<dbReference type="RefSeq" id="WP_090607824.1">
    <property type="nucleotide sequence ID" value="NZ_FNZR01000009.1"/>
</dbReference>
<dbReference type="EMBL" id="FNZR01000009">
    <property type="protein sequence ID" value="SEL73078.1"/>
    <property type="molecule type" value="Genomic_DNA"/>
</dbReference>
<feature type="signal peptide" evidence="6">
    <location>
        <begin position="1"/>
        <end position="22"/>
    </location>
</feature>
<feature type="domain" description="SusD-like N-terminal" evidence="8">
    <location>
        <begin position="24"/>
        <end position="210"/>
    </location>
</feature>
<evidence type="ECO:0000256" key="2">
    <source>
        <dbReference type="ARBA" id="ARBA00006275"/>
    </source>
</evidence>
<feature type="domain" description="RagB/SusD" evidence="7">
    <location>
        <begin position="341"/>
        <end position="501"/>
    </location>
</feature>
<dbReference type="OrthoDB" id="1016139at2"/>
<organism evidence="9 10">
    <name type="scientific">Parapedobacter koreensis</name>
    <dbReference type="NCBI Taxonomy" id="332977"/>
    <lineage>
        <taxon>Bacteria</taxon>
        <taxon>Pseudomonadati</taxon>
        <taxon>Bacteroidota</taxon>
        <taxon>Sphingobacteriia</taxon>
        <taxon>Sphingobacteriales</taxon>
        <taxon>Sphingobacteriaceae</taxon>
        <taxon>Parapedobacter</taxon>
    </lineage>
</organism>
<dbReference type="GO" id="GO:0009279">
    <property type="term" value="C:cell outer membrane"/>
    <property type="evidence" value="ECO:0007669"/>
    <property type="project" value="UniProtKB-SubCell"/>
</dbReference>
<evidence type="ECO:0000259" key="8">
    <source>
        <dbReference type="Pfam" id="PF14322"/>
    </source>
</evidence>
<comment type="similarity">
    <text evidence="2">Belongs to the SusD family.</text>
</comment>
<keyword evidence="10" id="KW-1185">Reference proteome</keyword>
<name>A0A1H7SKT4_9SPHI</name>